<reference evidence="7 8" key="1">
    <citation type="submission" date="2018-10" db="EMBL/GenBank/DDBJ databases">
        <title>Genomic Encyclopedia of Type Strains, Phase IV (KMG-IV): sequencing the most valuable type-strain genomes for metagenomic binning, comparative biology and taxonomic classification.</title>
        <authorList>
            <person name="Goeker M."/>
        </authorList>
    </citation>
    <scope>NUCLEOTIDE SEQUENCE [LARGE SCALE GENOMIC DNA]</scope>
    <source>
        <strain evidence="7 8">DSM 25586</strain>
    </source>
</reference>
<feature type="domain" description="HTH lacI-type" evidence="5">
    <location>
        <begin position="5"/>
        <end position="59"/>
    </location>
</feature>
<accession>A0A495EA27</accession>
<dbReference type="InterPro" id="IPR000843">
    <property type="entry name" value="HTH_LacI"/>
</dbReference>
<dbReference type="RefSeq" id="WP_120955033.1">
    <property type="nucleotide sequence ID" value="NZ_RBIR01000009.1"/>
</dbReference>
<evidence type="ECO:0000256" key="4">
    <source>
        <dbReference type="ARBA" id="ARBA00023163"/>
    </source>
</evidence>
<comment type="caution">
    <text evidence="7">The sequence shown here is derived from an EMBL/GenBank/DDBJ whole genome shotgun (WGS) entry which is preliminary data.</text>
</comment>
<dbReference type="PANTHER" id="PTHR30146:SF148">
    <property type="entry name" value="HTH-TYPE TRANSCRIPTIONAL REPRESSOR PURR-RELATED"/>
    <property type="match status" value="1"/>
</dbReference>
<dbReference type="Proteomes" id="UP000276055">
    <property type="component" value="Unassembled WGS sequence"/>
</dbReference>
<dbReference type="InterPro" id="IPR010982">
    <property type="entry name" value="Lambda_DNA-bd_dom_sf"/>
</dbReference>
<dbReference type="SUPFAM" id="SSF53822">
    <property type="entry name" value="Periplasmic binding protein-like I"/>
    <property type="match status" value="1"/>
</dbReference>
<dbReference type="Pfam" id="PF00356">
    <property type="entry name" value="LacI"/>
    <property type="match status" value="1"/>
</dbReference>
<keyword evidence="2" id="KW-0805">Transcription regulation</keyword>
<dbReference type="PROSITE" id="PS50932">
    <property type="entry name" value="HTH_LACI_2"/>
    <property type="match status" value="1"/>
</dbReference>
<evidence type="ECO:0000259" key="5">
    <source>
        <dbReference type="PROSITE" id="PS50932"/>
    </source>
</evidence>
<dbReference type="GO" id="GO:0000976">
    <property type="term" value="F:transcription cis-regulatory region binding"/>
    <property type="evidence" value="ECO:0007669"/>
    <property type="project" value="TreeGrafter"/>
</dbReference>
<dbReference type="SMART" id="SM00354">
    <property type="entry name" value="HTH_LACI"/>
    <property type="match status" value="1"/>
</dbReference>
<dbReference type="GO" id="GO:0003700">
    <property type="term" value="F:DNA-binding transcription factor activity"/>
    <property type="evidence" value="ECO:0007669"/>
    <property type="project" value="TreeGrafter"/>
</dbReference>
<evidence type="ECO:0000313" key="7">
    <source>
        <dbReference type="EMBL" id="RKR13768.1"/>
    </source>
</evidence>
<protein>
    <submittedName>
        <fullName evidence="7">LacI family transcriptional regulator</fullName>
    </submittedName>
</protein>
<dbReference type="EMBL" id="RBIR01000009">
    <property type="protein sequence ID" value="RKR13768.1"/>
    <property type="molecule type" value="Genomic_DNA"/>
</dbReference>
<feature type="domain" description="HTH cro/C1-type" evidence="6">
    <location>
        <begin position="5"/>
        <end position="49"/>
    </location>
</feature>
<dbReference type="CDD" id="cd06289">
    <property type="entry name" value="PBP1_MalI-like"/>
    <property type="match status" value="1"/>
</dbReference>
<dbReference type="PANTHER" id="PTHR30146">
    <property type="entry name" value="LACI-RELATED TRANSCRIPTIONAL REPRESSOR"/>
    <property type="match status" value="1"/>
</dbReference>
<evidence type="ECO:0000256" key="2">
    <source>
        <dbReference type="ARBA" id="ARBA00023015"/>
    </source>
</evidence>
<dbReference type="Gene3D" id="1.10.260.40">
    <property type="entry name" value="lambda repressor-like DNA-binding domains"/>
    <property type="match status" value="1"/>
</dbReference>
<dbReference type="PROSITE" id="PS50943">
    <property type="entry name" value="HTH_CROC1"/>
    <property type="match status" value="1"/>
</dbReference>
<dbReference type="InterPro" id="IPR028082">
    <property type="entry name" value="Peripla_BP_I"/>
</dbReference>
<evidence type="ECO:0000259" key="6">
    <source>
        <dbReference type="PROSITE" id="PS50943"/>
    </source>
</evidence>
<dbReference type="SUPFAM" id="SSF47413">
    <property type="entry name" value="lambda repressor-like DNA-binding domains"/>
    <property type="match status" value="1"/>
</dbReference>
<dbReference type="CDD" id="cd01392">
    <property type="entry name" value="HTH_LacI"/>
    <property type="match status" value="1"/>
</dbReference>
<keyword evidence="1" id="KW-0678">Repressor</keyword>
<keyword evidence="3" id="KW-0238">DNA-binding</keyword>
<sequence length="340" mass="36773">MAPRITLEDVSKAAGVSRSTASLVVRGDSRIPESTAVKVREAMNTLGYVYNRQAANLRQSRSMTIGLIVTEIINPYFAELAMAVDQITHDAGYTIFIGYSRDNAERQHEIIASMIERQVDGLLLLPAPDTDPEKLAKQVNAANVPVVLLARHFPSFDYVGSENVKGARMLGKHLAALGCKSVAFLGGRAASSLSEREEGLRTSLEPHGCEVWSTDELRSAITPEGGTAAVGRLLDQGRLPDALIAYNDAVAQGIYDELRRRGLEPGRDIAVASFDDTRIAASQIPPLTSVAGFPQQIGAKGTELLMNRLADGNADIQNQLALIEPQLKIRSSTATWRPRT</sequence>
<evidence type="ECO:0000256" key="3">
    <source>
        <dbReference type="ARBA" id="ARBA00023125"/>
    </source>
</evidence>
<gene>
    <name evidence="7" type="ORF">C8D78_3429</name>
</gene>
<evidence type="ECO:0000256" key="1">
    <source>
        <dbReference type="ARBA" id="ARBA00022491"/>
    </source>
</evidence>
<dbReference type="InterPro" id="IPR046335">
    <property type="entry name" value="LacI/GalR-like_sensor"/>
</dbReference>
<dbReference type="AlphaFoldDB" id="A0A495EA27"/>
<proteinExistence type="predicted"/>
<name>A0A495EA27_9MICC</name>
<dbReference type="Gene3D" id="3.40.50.2300">
    <property type="match status" value="2"/>
</dbReference>
<dbReference type="InterPro" id="IPR001387">
    <property type="entry name" value="Cro/C1-type_HTH"/>
</dbReference>
<organism evidence="7 8">
    <name type="scientific">Arthrobacter oryzae</name>
    <dbReference type="NCBI Taxonomy" id="409290"/>
    <lineage>
        <taxon>Bacteria</taxon>
        <taxon>Bacillati</taxon>
        <taxon>Actinomycetota</taxon>
        <taxon>Actinomycetes</taxon>
        <taxon>Micrococcales</taxon>
        <taxon>Micrococcaceae</taxon>
        <taxon>Arthrobacter</taxon>
    </lineage>
</organism>
<keyword evidence="4" id="KW-0804">Transcription</keyword>
<dbReference type="Pfam" id="PF13377">
    <property type="entry name" value="Peripla_BP_3"/>
    <property type="match status" value="1"/>
</dbReference>
<evidence type="ECO:0000313" key="8">
    <source>
        <dbReference type="Proteomes" id="UP000276055"/>
    </source>
</evidence>
<dbReference type="OrthoDB" id="37081at2"/>